<dbReference type="InterPro" id="IPR037523">
    <property type="entry name" value="VOC_core"/>
</dbReference>
<reference evidence="2" key="2">
    <citation type="submission" date="2023-04" db="EMBL/GenBank/DDBJ databases">
        <authorList>
            <person name="Beletskiy A.V."/>
            <person name="Mardanov A.V."/>
            <person name="Ravin N.V."/>
        </authorList>
    </citation>
    <scope>NUCLEOTIDE SEQUENCE</scope>
    <source>
        <strain evidence="2">GKL-01</strain>
    </source>
</reference>
<dbReference type="Gene3D" id="3.10.180.10">
    <property type="entry name" value="2,3-Dihydroxybiphenyl 1,2-Dioxygenase, domain 1"/>
    <property type="match status" value="1"/>
</dbReference>
<protein>
    <submittedName>
        <fullName evidence="2">ArsI/CadI family heavy metal resistance metalloenzyme</fullName>
    </submittedName>
</protein>
<evidence type="ECO:0000259" key="1">
    <source>
        <dbReference type="PROSITE" id="PS51819"/>
    </source>
</evidence>
<dbReference type="PANTHER" id="PTHR41294:SF1">
    <property type="entry name" value="CADMIUM-INDUCED PROTEIN CADI"/>
    <property type="match status" value="1"/>
</dbReference>
<dbReference type="NCBIfam" id="NF041414">
    <property type="entry name" value="ArsI_CadI_VOC"/>
    <property type="match status" value="1"/>
</dbReference>
<evidence type="ECO:0000313" key="2">
    <source>
        <dbReference type="EMBL" id="WGZ91363.1"/>
    </source>
</evidence>
<organism evidence="2">
    <name type="scientific">Candidatus Thiocaldithrix dubininis</name>
    <dbReference type="NCBI Taxonomy" id="3080823"/>
    <lineage>
        <taxon>Bacteria</taxon>
        <taxon>Pseudomonadati</taxon>
        <taxon>Pseudomonadota</taxon>
        <taxon>Gammaproteobacteria</taxon>
        <taxon>Thiotrichales</taxon>
        <taxon>Thiotrichaceae</taxon>
        <taxon>Candidatus Thiocaldithrix</taxon>
    </lineage>
</organism>
<accession>A0AA95H8D3</accession>
<dbReference type="Proteomes" id="UP001300672">
    <property type="component" value="Chromosome"/>
</dbReference>
<dbReference type="Pfam" id="PF00903">
    <property type="entry name" value="Glyoxalase"/>
    <property type="match status" value="1"/>
</dbReference>
<dbReference type="PROSITE" id="PS51819">
    <property type="entry name" value="VOC"/>
    <property type="match status" value="1"/>
</dbReference>
<dbReference type="InterPro" id="IPR049789">
    <property type="entry name" value="ArsI/CadI-like"/>
</dbReference>
<dbReference type="AlphaFoldDB" id="A0AA95H8D3"/>
<dbReference type="KEGG" id="tdu:QJT80_02560"/>
<dbReference type="SUPFAM" id="SSF54593">
    <property type="entry name" value="Glyoxalase/Bleomycin resistance protein/Dihydroxybiphenyl dioxygenase"/>
    <property type="match status" value="1"/>
</dbReference>
<dbReference type="InterPro" id="IPR052393">
    <property type="entry name" value="Cadmium-induced_rsp"/>
</dbReference>
<name>A0AA95H8D3_9GAMM</name>
<sequence>MKRFHVHVSVDNLSQNIEFYSQLFGQPPAVEKADYAKWMLDDPRINFAISTRHTQLGVNHFGFQAENEQELAELKQRAQAAAGDAVLDQGATTCCYAKSDKHWTVDPSGFAWEHYLTMGEIKEFGVEANDSSVACCVPTVTSTKKPLSITIKAEANKCCSGNNPEKTSC</sequence>
<proteinExistence type="predicted"/>
<dbReference type="InterPro" id="IPR029068">
    <property type="entry name" value="Glyas_Bleomycin-R_OHBP_Dase"/>
</dbReference>
<dbReference type="GO" id="GO:0046686">
    <property type="term" value="P:response to cadmium ion"/>
    <property type="evidence" value="ECO:0007669"/>
    <property type="project" value="TreeGrafter"/>
</dbReference>
<reference evidence="2" key="1">
    <citation type="journal article" date="2023" name="Int. J. Mol. Sci.">
        <title>Metagenomics Revealed a New Genus 'Candidatus Thiocaldithrix dubininis' gen. nov., sp. nov. and a New Species 'Candidatus Thiothrix putei' sp. nov. in the Family Thiotrichaceae, Some Members of Which Have Traits of Both Na+- and H+-Motive Energetics.</title>
        <authorList>
            <person name="Ravin N.V."/>
            <person name="Muntyan M.S."/>
            <person name="Smolyakov D.D."/>
            <person name="Rudenko T.S."/>
            <person name="Beletsky A.V."/>
            <person name="Mardanov A.V."/>
            <person name="Grabovich M.Y."/>
        </authorList>
    </citation>
    <scope>NUCLEOTIDE SEQUENCE</scope>
    <source>
        <strain evidence="2">GKL-01</strain>
    </source>
</reference>
<dbReference type="InterPro" id="IPR004360">
    <property type="entry name" value="Glyas_Fos-R_dOase_dom"/>
</dbReference>
<gene>
    <name evidence="2" type="ORF">QJT80_02560</name>
</gene>
<dbReference type="PANTHER" id="PTHR41294">
    <property type="entry name" value="CADMIUM-INDUCED PROTEIN CADI"/>
    <property type="match status" value="1"/>
</dbReference>
<feature type="domain" description="VOC" evidence="1">
    <location>
        <begin position="2"/>
        <end position="117"/>
    </location>
</feature>
<dbReference type="EMBL" id="CP124755">
    <property type="protein sequence ID" value="WGZ91363.1"/>
    <property type="molecule type" value="Genomic_DNA"/>
</dbReference>